<dbReference type="GO" id="GO:0016226">
    <property type="term" value="P:iron-sulfur cluster assembly"/>
    <property type="evidence" value="ECO:0007669"/>
    <property type="project" value="TreeGrafter"/>
</dbReference>
<accession>A0A511R2M5</accession>
<evidence type="ECO:0000256" key="1">
    <source>
        <dbReference type="ARBA" id="ARBA00022946"/>
    </source>
</evidence>
<dbReference type="Pfam" id="PF01571">
    <property type="entry name" value="GCV_T"/>
    <property type="match status" value="1"/>
</dbReference>
<dbReference type="Gene3D" id="3.30.1360.120">
    <property type="entry name" value="Probable tRNA modification gtpase trme, domain 1"/>
    <property type="match status" value="1"/>
</dbReference>
<dbReference type="InterPro" id="IPR029043">
    <property type="entry name" value="GcvT/YgfZ_C"/>
</dbReference>
<comment type="caution">
    <text evidence="4">The sequence shown here is derived from an EMBL/GenBank/DDBJ whole genome shotgun (WGS) entry which is preliminary data.</text>
</comment>
<dbReference type="InterPro" id="IPR045179">
    <property type="entry name" value="YgfZ/GcvT"/>
</dbReference>
<reference evidence="4 5" key="1">
    <citation type="submission" date="2019-07" db="EMBL/GenBank/DDBJ databases">
        <title>Whole genome shotgun sequence of Meiothermus hypogaeus NBRC 106114.</title>
        <authorList>
            <person name="Hosoyama A."/>
            <person name="Uohara A."/>
            <person name="Ohji S."/>
            <person name="Ichikawa N."/>
        </authorList>
    </citation>
    <scope>NUCLEOTIDE SEQUENCE [LARGE SCALE GENOMIC DNA]</scope>
    <source>
        <strain evidence="4 5">NBRC 106114</strain>
    </source>
</reference>
<feature type="domain" description="GCVT N-terminal" evidence="2">
    <location>
        <begin position="5"/>
        <end position="151"/>
    </location>
</feature>
<dbReference type="SUPFAM" id="SSF103025">
    <property type="entry name" value="Folate-binding domain"/>
    <property type="match status" value="1"/>
</dbReference>
<dbReference type="InterPro" id="IPR027266">
    <property type="entry name" value="TrmE/GcvT-like"/>
</dbReference>
<evidence type="ECO:0000259" key="2">
    <source>
        <dbReference type="Pfam" id="PF01571"/>
    </source>
</evidence>
<dbReference type="NCBIfam" id="TIGR03317">
    <property type="entry name" value="ygfZ_signature"/>
    <property type="match status" value="1"/>
</dbReference>
<organism evidence="4 5">
    <name type="scientific">Meiothermus hypogaeus NBRC 106114</name>
    <dbReference type="NCBI Taxonomy" id="1227553"/>
    <lineage>
        <taxon>Bacteria</taxon>
        <taxon>Thermotogati</taxon>
        <taxon>Deinococcota</taxon>
        <taxon>Deinococci</taxon>
        <taxon>Thermales</taxon>
        <taxon>Thermaceae</taxon>
        <taxon>Meiothermus</taxon>
    </lineage>
</organism>
<dbReference type="PANTHER" id="PTHR22602">
    <property type="entry name" value="TRANSFERASE CAF17, MITOCHONDRIAL-RELATED"/>
    <property type="match status" value="1"/>
</dbReference>
<dbReference type="AlphaFoldDB" id="A0A511R2M5"/>
<dbReference type="Proteomes" id="UP000321197">
    <property type="component" value="Unassembled WGS sequence"/>
</dbReference>
<dbReference type="InterPro" id="IPR006222">
    <property type="entry name" value="GCVT_N"/>
</dbReference>
<dbReference type="InterPro" id="IPR017703">
    <property type="entry name" value="YgfZ/GCV_T_CS"/>
</dbReference>
<evidence type="ECO:0000259" key="3">
    <source>
        <dbReference type="Pfam" id="PF08669"/>
    </source>
</evidence>
<dbReference type="RefSeq" id="WP_119341350.1">
    <property type="nucleotide sequence ID" value="NZ_BJXL01000051.1"/>
</dbReference>
<evidence type="ECO:0000313" key="4">
    <source>
        <dbReference type="EMBL" id="GEM83577.1"/>
    </source>
</evidence>
<proteinExistence type="predicted"/>
<dbReference type="InterPro" id="IPR013977">
    <property type="entry name" value="GcvT_C"/>
</dbReference>
<evidence type="ECO:0000313" key="5">
    <source>
        <dbReference type="Proteomes" id="UP000321197"/>
    </source>
</evidence>
<sequence length="326" mass="36330">MSLQALHEAHGVTWRTQGEQEIPWNYGEVEAELEALRYGAALLDFSEYGLVELKGADRSDFLHNQCTSDIRRMPEGSWLETVFLNARGQIEHIGLVLHLGESFWISSPSAKALAQRFRKYIVFDQVEVKELEGWQTLRLQGSKVEQVAKRLGPLPPRWGLQKGDGLVMTRDEVGFWLFASAAQAPLFAKMLLENGATPVGREAWQIWRVERGQADLPEALGELPQEVGWEGRVSYKKGCYLGQEIMARLEARGNTRYQLMGLLGQKEIPAGAEVFREGKRVGRVGTAVESPHLGAVALALLRKELAPGDQVQIEGWSATVSALPMQ</sequence>
<dbReference type="SUPFAM" id="SSF101790">
    <property type="entry name" value="Aminomethyltransferase beta-barrel domain"/>
    <property type="match status" value="1"/>
</dbReference>
<dbReference type="EMBL" id="BJXL01000051">
    <property type="protein sequence ID" value="GEM83577.1"/>
    <property type="molecule type" value="Genomic_DNA"/>
</dbReference>
<feature type="domain" description="Aminomethyltransferase C-terminal" evidence="3">
    <location>
        <begin position="258"/>
        <end position="314"/>
    </location>
</feature>
<dbReference type="OrthoDB" id="9796287at2"/>
<dbReference type="Pfam" id="PF08669">
    <property type="entry name" value="GCV_T_C"/>
    <property type="match status" value="1"/>
</dbReference>
<keyword evidence="1" id="KW-0809">Transit peptide</keyword>
<name>A0A511R2M5_9DEIN</name>
<dbReference type="PIRSF" id="PIRSF006487">
    <property type="entry name" value="GcvT"/>
    <property type="match status" value="1"/>
</dbReference>
<gene>
    <name evidence="4" type="ORF">MHY01S_17430</name>
</gene>
<dbReference type="PANTHER" id="PTHR22602:SF0">
    <property type="entry name" value="TRANSFERASE CAF17, MITOCHONDRIAL-RELATED"/>
    <property type="match status" value="1"/>
</dbReference>
<protein>
    <submittedName>
        <fullName evidence="4">Glycine cleavage system protein T</fullName>
    </submittedName>
</protein>